<comment type="caution">
    <text evidence="5">The sequence shown here is derived from an EMBL/GenBank/DDBJ whole genome shotgun (WGS) entry which is preliminary data.</text>
</comment>
<gene>
    <name evidence="5" type="ORF">Q75_01100</name>
</gene>
<dbReference type="GO" id="GO:0046872">
    <property type="term" value="F:metal ion binding"/>
    <property type="evidence" value="ECO:0007669"/>
    <property type="project" value="UniProtKB-KW"/>
</dbReference>
<dbReference type="InterPro" id="IPR023214">
    <property type="entry name" value="HAD_sf"/>
</dbReference>
<keyword evidence="2" id="KW-0479">Metal-binding</keyword>
<dbReference type="STRING" id="1150625.Q75_01100"/>
<comment type="similarity">
    <text evidence="1">Belongs to the HAD-like hydrolase superfamily. SerB family.</text>
</comment>
<organism evidence="5 6">
    <name type="scientific">Bacillus coahuilensis p1.1.43</name>
    <dbReference type="NCBI Taxonomy" id="1150625"/>
    <lineage>
        <taxon>Bacteria</taxon>
        <taxon>Bacillati</taxon>
        <taxon>Bacillota</taxon>
        <taxon>Bacilli</taxon>
        <taxon>Bacillales</taxon>
        <taxon>Bacillaceae</taxon>
        <taxon>Bacillus</taxon>
    </lineage>
</organism>
<dbReference type="Pfam" id="PF12710">
    <property type="entry name" value="HAD"/>
    <property type="match status" value="1"/>
</dbReference>
<dbReference type="OrthoDB" id="9794212at2"/>
<evidence type="ECO:0000256" key="1">
    <source>
        <dbReference type="ARBA" id="ARBA00009184"/>
    </source>
</evidence>
<dbReference type="InterPro" id="IPR050582">
    <property type="entry name" value="HAD-like_SerB"/>
</dbReference>
<dbReference type="RefSeq" id="WP_059350053.1">
    <property type="nucleotide sequence ID" value="NZ_LDYG01000002.1"/>
</dbReference>
<keyword evidence="6" id="KW-1185">Reference proteome</keyword>
<keyword evidence="3" id="KW-0378">Hydrolase</keyword>
<name>A0A147KCB6_9BACI</name>
<accession>A0A147KCB6</accession>
<dbReference type="PANTHER" id="PTHR43344">
    <property type="entry name" value="PHOSPHOSERINE PHOSPHATASE"/>
    <property type="match status" value="1"/>
</dbReference>
<sequence>MAIVTVDFDGTLYRGNSMKTMIQVGKATFTPRQWIGVVTGLGKAVAIGAVKGKDRFRHEFFRSFARAFKGKSTHELDEFFQILVDHGKEDVHHSLIHTVRQHEAKGDTVIILSGALQPFLRAFVKEWEINAHVLSTELLFSSSGDCTGELGDIINGDLKVKALLQWIEEQNLQITEDEHEIWAYADSASDIPLLQYVTHPIVVNPREDMMKIAEENQWSIFA</sequence>
<evidence type="ECO:0000313" key="5">
    <source>
        <dbReference type="EMBL" id="KUP09258.1"/>
    </source>
</evidence>
<dbReference type="NCBIfam" id="TIGR01488">
    <property type="entry name" value="HAD-SF-IB"/>
    <property type="match status" value="1"/>
</dbReference>
<dbReference type="SUPFAM" id="SSF56784">
    <property type="entry name" value="HAD-like"/>
    <property type="match status" value="1"/>
</dbReference>
<protein>
    <submittedName>
        <fullName evidence="5">Haloacid dehalogenase</fullName>
    </submittedName>
</protein>
<keyword evidence="4" id="KW-0460">Magnesium</keyword>
<dbReference type="EMBL" id="LDYG01000002">
    <property type="protein sequence ID" value="KUP09258.1"/>
    <property type="molecule type" value="Genomic_DNA"/>
</dbReference>
<dbReference type="PANTHER" id="PTHR43344:SF13">
    <property type="entry name" value="PHOSPHATASE RV3661-RELATED"/>
    <property type="match status" value="1"/>
</dbReference>
<evidence type="ECO:0000256" key="2">
    <source>
        <dbReference type="ARBA" id="ARBA00022723"/>
    </source>
</evidence>
<dbReference type="Gene3D" id="1.20.1440.100">
    <property type="entry name" value="SG protein - dephosphorylation function"/>
    <property type="match status" value="1"/>
</dbReference>
<evidence type="ECO:0000256" key="4">
    <source>
        <dbReference type="ARBA" id="ARBA00022842"/>
    </source>
</evidence>
<dbReference type="GO" id="GO:0016787">
    <property type="term" value="F:hydrolase activity"/>
    <property type="evidence" value="ECO:0007669"/>
    <property type="project" value="UniProtKB-KW"/>
</dbReference>
<dbReference type="PATRIC" id="fig|1150625.3.peg.227"/>
<dbReference type="Proteomes" id="UP000074108">
    <property type="component" value="Unassembled WGS sequence"/>
</dbReference>
<proteinExistence type="inferred from homology"/>
<dbReference type="Gene3D" id="3.40.50.1000">
    <property type="entry name" value="HAD superfamily/HAD-like"/>
    <property type="match status" value="1"/>
</dbReference>
<dbReference type="InterPro" id="IPR036412">
    <property type="entry name" value="HAD-like_sf"/>
</dbReference>
<evidence type="ECO:0000256" key="3">
    <source>
        <dbReference type="ARBA" id="ARBA00022801"/>
    </source>
</evidence>
<reference evidence="5 6" key="1">
    <citation type="journal article" date="2016" name="Front. Microbiol.">
        <title>Microevolution Analysis of Bacillus coahuilensis Unveils Differences in Phosphorus Acquisition Strategies and Their Regulation.</title>
        <authorList>
            <person name="Gomez-Lunar Z."/>
            <person name="Hernandez-Gonzalez I."/>
            <person name="Rodriguez-Torres M.D."/>
            <person name="Souza V."/>
            <person name="Olmedo-Alvarez G."/>
        </authorList>
    </citation>
    <scope>NUCLEOTIDE SEQUENCE [LARGE SCALE GENOMIC DNA]</scope>
    <source>
        <strain evidence="6">p1.1.43</strain>
    </source>
</reference>
<dbReference type="AlphaFoldDB" id="A0A147KCB6"/>
<evidence type="ECO:0000313" key="6">
    <source>
        <dbReference type="Proteomes" id="UP000074108"/>
    </source>
</evidence>